<dbReference type="AlphaFoldDB" id="A0A556PNK3"/>
<protein>
    <submittedName>
        <fullName evidence="2">DUF2812 domain-containing protein</fullName>
    </submittedName>
</protein>
<dbReference type="Pfam" id="PF11193">
    <property type="entry name" value="DUF2812"/>
    <property type="match status" value="1"/>
</dbReference>
<reference evidence="2 3" key="1">
    <citation type="submission" date="2019-07" db="EMBL/GenBank/DDBJ databases">
        <title>Allobacillus sp. nov. SKP isolated from shrimp paste of Euphausiacea.</title>
        <authorList>
            <person name="Kanchanasin P."/>
            <person name="Tanasupawat S."/>
            <person name="Shi W."/>
            <person name="Wu L."/>
            <person name="Ma J."/>
        </authorList>
    </citation>
    <scope>NUCLEOTIDE SEQUENCE [LARGE SCALE GENOMIC DNA]</scope>
    <source>
        <strain evidence="2 3">SKP4-8</strain>
    </source>
</reference>
<evidence type="ECO:0000313" key="3">
    <source>
        <dbReference type="Proteomes" id="UP000316425"/>
    </source>
</evidence>
<gene>
    <name evidence="2" type="ORF">FPQ13_05225</name>
</gene>
<keyword evidence="3" id="KW-1185">Reference proteome</keyword>
<evidence type="ECO:0000313" key="2">
    <source>
        <dbReference type="EMBL" id="TSJ65972.1"/>
    </source>
</evidence>
<comment type="caution">
    <text evidence="2">The sequence shown here is derived from an EMBL/GenBank/DDBJ whole genome shotgun (WGS) entry which is preliminary data.</text>
</comment>
<sequence>MAPKNWRFRSMTMIKRRIFINYEKEEKWLNEMAQKGYHLVKYSLTKYTFEEGEAGKYIYRIQYVGNNTDEENEEYFQIMKDSNVELITYAMNWAIFRKKTEDGPFNIFSDYASKIQHYYSISKMLGILTLVNLFLAFLNISFQTKLNIFVSIFSFSVVLLMLVTMGYYLKQAKKLSAKKENL</sequence>
<evidence type="ECO:0000256" key="1">
    <source>
        <dbReference type="SAM" id="Phobius"/>
    </source>
</evidence>
<dbReference type="EMBL" id="VMHE01000006">
    <property type="protein sequence ID" value="TSJ65972.1"/>
    <property type="molecule type" value="Genomic_DNA"/>
</dbReference>
<proteinExistence type="predicted"/>
<keyword evidence="1" id="KW-0812">Transmembrane</keyword>
<dbReference type="Proteomes" id="UP000316425">
    <property type="component" value="Unassembled WGS sequence"/>
</dbReference>
<dbReference type="OrthoDB" id="8757095at2"/>
<dbReference type="InterPro" id="IPR021359">
    <property type="entry name" value="DUF2812"/>
</dbReference>
<accession>A0A556PNK3</accession>
<feature type="transmembrane region" description="Helical" evidence="1">
    <location>
        <begin position="124"/>
        <end position="142"/>
    </location>
</feature>
<keyword evidence="1" id="KW-1133">Transmembrane helix</keyword>
<name>A0A556PNK3_9BACI</name>
<keyword evidence="1" id="KW-0472">Membrane</keyword>
<feature type="transmembrane region" description="Helical" evidence="1">
    <location>
        <begin position="148"/>
        <end position="169"/>
    </location>
</feature>
<organism evidence="2 3">
    <name type="scientific">Allobacillus salarius</name>
    <dbReference type="NCBI Taxonomy" id="1955272"/>
    <lineage>
        <taxon>Bacteria</taxon>
        <taxon>Bacillati</taxon>
        <taxon>Bacillota</taxon>
        <taxon>Bacilli</taxon>
        <taxon>Bacillales</taxon>
        <taxon>Bacillaceae</taxon>
        <taxon>Allobacillus</taxon>
    </lineage>
</organism>